<comment type="caution">
    <text evidence="2">The sequence shown here is derived from an EMBL/GenBank/DDBJ whole genome shotgun (WGS) entry which is preliminary data.</text>
</comment>
<dbReference type="Proteomes" id="UP001500730">
    <property type="component" value="Unassembled WGS sequence"/>
</dbReference>
<organism evidence="2 3">
    <name type="scientific">Terrabacter carboxydivorans</name>
    <dbReference type="NCBI Taxonomy" id="619730"/>
    <lineage>
        <taxon>Bacteria</taxon>
        <taxon>Bacillati</taxon>
        <taxon>Actinomycetota</taxon>
        <taxon>Actinomycetes</taxon>
        <taxon>Micrococcales</taxon>
        <taxon>Intrasporangiaceae</taxon>
        <taxon>Terrabacter</taxon>
    </lineage>
</organism>
<keyword evidence="3" id="KW-1185">Reference proteome</keyword>
<evidence type="ECO:0008006" key="4">
    <source>
        <dbReference type="Google" id="ProtNLM"/>
    </source>
</evidence>
<dbReference type="InterPro" id="IPR009384">
    <property type="entry name" value="SwrD-like"/>
</dbReference>
<feature type="region of interest" description="Disordered" evidence="1">
    <location>
        <begin position="85"/>
        <end position="120"/>
    </location>
</feature>
<sequence>MSPAPRKGPMIAVTRLNGSRFAVNPDLVERVQENPDTTLVMVGGATYVVRESLPEIIALIADFRALVIAAAQSLTVGEVPQLSVLRGENDPRSATAPASSPSPTAATSPTPPTPLRPTEH</sequence>
<evidence type="ECO:0000313" key="3">
    <source>
        <dbReference type="Proteomes" id="UP001500730"/>
    </source>
</evidence>
<gene>
    <name evidence="2" type="ORF">GCM10009858_21590</name>
</gene>
<accession>A0ABP5YPX7</accession>
<feature type="compositionally biased region" description="Low complexity" evidence="1">
    <location>
        <begin position="93"/>
        <end position="108"/>
    </location>
</feature>
<dbReference type="EMBL" id="BAAARE010000008">
    <property type="protein sequence ID" value="GAA2483390.1"/>
    <property type="molecule type" value="Genomic_DNA"/>
</dbReference>
<evidence type="ECO:0000313" key="2">
    <source>
        <dbReference type="EMBL" id="GAA2483390.1"/>
    </source>
</evidence>
<reference evidence="3" key="1">
    <citation type="journal article" date="2019" name="Int. J. Syst. Evol. Microbiol.">
        <title>The Global Catalogue of Microorganisms (GCM) 10K type strain sequencing project: providing services to taxonomists for standard genome sequencing and annotation.</title>
        <authorList>
            <consortium name="The Broad Institute Genomics Platform"/>
            <consortium name="The Broad Institute Genome Sequencing Center for Infectious Disease"/>
            <person name="Wu L."/>
            <person name="Ma J."/>
        </authorList>
    </citation>
    <scope>NUCLEOTIDE SEQUENCE [LARGE SCALE GENOMIC DNA]</scope>
    <source>
        <strain evidence="3">JCM 16259</strain>
    </source>
</reference>
<feature type="compositionally biased region" description="Pro residues" evidence="1">
    <location>
        <begin position="109"/>
        <end position="120"/>
    </location>
</feature>
<dbReference type="PANTHER" id="PTHR39185:SF1">
    <property type="entry name" value="SWARMING MOTILITY PROTEIN SWRD"/>
    <property type="match status" value="1"/>
</dbReference>
<evidence type="ECO:0000256" key="1">
    <source>
        <dbReference type="SAM" id="MobiDB-lite"/>
    </source>
</evidence>
<name>A0ABP5YPX7_9MICO</name>
<dbReference type="PANTHER" id="PTHR39185">
    <property type="entry name" value="SWARMING MOTILITY PROTEIN SWRD"/>
    <property type="match status" value="1"/>
</dbReference>
<protein>
    <recommendedName>
        <fullName evidence="4">Flagellar protein FlbD</fullName>
    </recommendedName>
</protein>
<proteinExistence type="predicted"/>
<dbReference type="Pfam" id="PF06289">
    <property type="entry name" value="FlbD"/>
    <property type="match status" value="1"/>
</dbReference>